<protein>
    <submittedName>
        <fullName evidence="1">Uncharacterized protein</fullName>
    </submittedName>
</protein>
<gene>
    <name evidence="1" type="ORF">EU95_0705</name>
</gene>
<reference evidence="2" key="1">
    <citation type="journal article" date="2014" name="Sci. Data">
        <title>Genomes of diverse isolates of the marine cyanobacterium Prochlorococcus.</title>
        <authorList>
            <person name="Biller S."/>
            <person name="Berube P."/>
            <person name="Thompson J."/>
            <person name="Kelly L."/>
            <person name="Roggensack S."/>
            <person name="Awad L."/>
            <person name="Roache-Johnson K."/>
            <person name="Ding H."/>
            <person name="Giovannoni S.J."/>
            <person name="Moore L.R."/>
            <person name="Chisholm S.W."/>
        </authorList>
    </citation>
    <scope>NUCLEOTIDE SEQUENCE [LARGE SCALE GENOMIC DNA]</scope>
    <source>
        <strain evidence="2">MIT 9201</strain>
    </source>
</reference>
<comment type="caution">
    <text evidence="1">The sequence shown here is derived from an EMBL/GenBank/DDBJ whole genome shotgun (WGS) entry which is preliminary data.</text>
</comment>
<dbReference type="Proteomes" id="UP000030355">
    <property type="component" value="Unassembled WGS sequence"/>
</dbReference>
<organism evidence="1 2">
    <name type="scientific">Prochlorococcus marinus str. MIT 9201</name>
    <dbReference type="NCBI Taxonomy" id="93057"/>
    <lineage>
        <taxon>Bacteria</taxon>
        <taxon>Bacillati</taxon>
        <taxon>Cyanobacteriota</taxon>
        <taxon>Cyanophyceae</taxon>
        <taxon>Synechococcales</taxon>
        <taxon>Prochlorococcaceae</taxon>
        <taxon>Prochlorococcus</taxon>
    </lineage>
</organism>
<evidence type="ECO:0000313" key="1">
    <source>
        <dbReference type="EMBL" id="KGF96325.1"/>
    </source>
</evidence>
<accession>A0A0A2A3Y4</accession>
<dbReference type="RefSeq" id="WP_032521878.1">
    <property type="nucleotide sequence ID" value="NZ_CP138977.1"/>
</dbReference>
<name>A0A0A2A3Y4_PROMR</name>
<dbReference type="AlphaFoldDB" id="A0A0A2A3Y4"/>
<evidence type="ECO:0000313" key="2">
    <source>
        <dbReference type="Proteomes" id="UP000030355"/>
    </source>
</evidence>
<dbReference type="OrthoDB" id="541608at2"/>
<dbReference type="STRING" id="93057.EU95_0705"/>
<proteinExistence type="predicted"/>
<dbReference type="EMBL" id="JNAL01000009">
    <property type="protein sequence ID" value="KGF96325.1"/>
    <property type="molecule type" value="Genomic_DNA"/>
</dbReference>
<sequence length="61" mass="7378">MNLKKSPFSILNKKRKEIDYIKGIYKRKIQSEIESYKDPEDEEIRDTFRAQDVLMLDRISI</sequence>